<accession>A0A0L0DH73</accession>
<evidence type="ECO:0000256" key="1">
    <source>
        <dbReference type="SAM" id="MobiDB-lite"/>
    </source>
</evidence>
<dbReference type="GeneID" id="25566582"/>
<feature type="region of interest" description="Disordered" evidence="1">
    <location>
        <begin position="165"/>
        <end position="214"/>
    </location>
</feature>
<feature type="region of interest" description="Disordered" evidence="1">
    <location>
        <begin position="249"/>
        <end position="287"/>
    </location>
</feature>
<reference evidence="2 3" key="1">
    <citation type="submission" date="2010-05" db="EMBL/GenBank/DDBJ databases">
        <title>The Genome Sequence of Thecamonas trahens ATCC 50062.</title>
        <authorList>
            <consortium name="The Broad Institute Genome Sequencing Platform"/>
            <person name="Russ C."/>
            <person name="Cuomo C."/>
            <person name="Shea T."/>
            <person name="Young S.K."/>
            <person name="Zeng Q."/>
            <person name="Koehrsen M."/>
            <person name="Haas B."/>
            <person name="Borodovsky M."/>
            <person name="Guigo R."/>
            <person name="Alvarado L."/>
            <person name="Berlin A."/>
            <person name="Bochicchio J."/>
            <person name="Borenstein D."/>
            <person name="Chapman S."/>
            <person name="Chen Z."/>
            <person name="Freedman E."/>
            <person name="Gellesch M."/>
            <person name="Goldberg J."/>
            <person name="Griggs A."/>
            <person name="Gujja S."/>
            <person name="Heilman E."/>
            <person name="Heiman D."/>
            <person name="Hepburn T."/>
            <person name="Howarth C."/>
            <person name="Jen D."/>
            <person name="Larson L."/>
            <person name="Mehta T."/>
            <person name="Park D."/>
            <person name="Pearson M."/>
            <person name="Roberts A."/>
            <person name="Saif S."/>
            <person name="Shenoy N."/>
            <person name="Sisk P."/>
            <person name="Stolte C."/>
            <person name="Sykes S."/>
            <person name="Thomson T."/>
            <person name="Walk T."/>
            <person name="White J."/>
            <person name="Yandava C."/>
            <person name="Burger G."/>
            <person name="Gray M.W."/>
            <person name="Holland P.W.H."/>
            <person name="King N."/>
            <person name="Lang F.B.F."/>
            <person name="Roger A.J."/>
            <person name="Ruiz-Trillo I."/>
            <person name="Lander E."/>
            <person name="Nusbaum C."/>
        </authorList>
    </citation>
    <scope>NUCLEOTIDE SEQUENCE [LARGE SCALE GENOMIC DNA]</scope>
    <source>
        <strain evidence="2 3">ATCC 50062</strain>
    </source>
</reference>
<organism evidence="2 3">
    <name type="scientific">Thecamonas trahens ATCC 50062</name>
    <dbReference type="NCBI Taxonomy" id="461836"/>
    <lineage>
        <taxon>Eukaryota</taxon>
        <taxon>Apusozoa</taxon>
        <taxon>Apusomonadida</taxon>
        <taxon>Apusomonadidae</taxon>
        <taxon>Thecamonas</taxon>
    </lineage>
</organism>
<dbReference type="Proteomes" id="UP000054408">
    <property type="component" value="Unassembled WGS sequence"/>
</dbReference>
<feature type="compositionally biased region" description="Low complexity" evidence="1">
    <location>
        <begin position="98"/>
        <end position="118"/>
    </location>
</feature>
<evidence type="ECO:0000313" key="3">
    <source>
        <dbReference type="Proteomes" id="UP000054408"/>
    </source>
</evidence>
<dbReference type="CDD" id="cd22961">
    <property type="entry name" value="DD_TEX55-like"/>
    <property type="match status" value="1"/>
</dbReference>
<dbReference type="AlphaFoldDB" id="A0A0L0DH73"/>
<proteinExistence type="predicted"/>
<dbReference type="EMBL" id="GL349469">
    <property type="protein sequence ID" value="KNC51662.1"/>
    <property type="molecule type" value="Genomic_DNA"/>
</dbReference>
<sequence length="287" mass="29873">MDAEHVEAGRAYLNHFRILELFKELTTAMIADQPENPYMFVADVVAQLGREAARADQTVVNPRKVRTYIKNMPKRVVSDRVPSVMEARMGTAASYVASPSPAAAGRSPAARASPGAGSITPSRMGAAISRRSRVNLSRQGPPVPLDASHVVSAAKVDALLRGDQAAKQTKGSGEAWLHTVDSDESSDSGEGYDPRDVRSGLRPPAPPAFTGLDSSITATDLKRTPADGDAPAAGGEPVVAAAADFDFASGEPAIKPGDEPTILTRADTSHSFESDSGSSSSSSSGST</sequence>
<dbReference type="RefSeq" id="XP_013755798.1">
    <property type="nucleotide sequence ID" value="XM_013900344.1"/>
</dbReference>
<dbReference type="SUPFAM" id="SSF47391">
    <property type="entry name" value="Dimerization-anchoring domain of cAMP-dependent PK regulatory subunit"/>
    <property type="match status" value="1"/>
</dbReference>
<protein>
    <submittedName>
        <fullName evidence="2">Uncharacterized protein</fullName>
    </submittedName>
</protein>
<name>A0A0L0DH73_THETB</name>
<gene>
    <name evidence="2" type="ORF">AMSG_07724</name>
</gene>
<feature type="region of interest" description="Disordered" evidence="1">
    <location>
        <begin position="98"/>
        <end position="126"/>
    </location>
</feature>
<keyword evidence="3" id="KW-1185">Reference proteome</keyword>
<evidence type="ECO:0000313" key="2">
    <source>
        <dbReference type="EMBL" id="KNC51662.1"/>
    </source>
</evidence>
<feature type="compositionally biased region" description="Low complexity" evidence="1">
    <location>
        <begin position="274"/>
        <end position="287"/>
    </location>
</feature>